<dbReference type="SUPFAM" id="SSF144232">
    <property type="entry name" value="HIT/MYND zinc finger-like"/>
    <property type="match status" value="1"/>
</dbReference>
<dbReference type="PANTHER" id="PTHR42037:SF1">
    <property type="match status" value="1"/>
</dbReference>
<dbReference type="Proteomes" id="UP000799771">
    <property type="component" value="Unassembled WGS sequence"/>
</dbReference>
<protein>
    <recommendedName>
        <fullName evidence="4">MYND-type domain-containing protein</fullName>
    </recommendedName>
</protein>
<feature type="domain" description="MYND-type" evidence="4">
    <location>
        <begin position="484"/>
        <end position="520"/>
    </location>
</feature>
<dbReference type="AlphaFoldDB" id="A0A6A6A6C7"/>
<dbReference type="RefSeq" id="XP_033521921.1">
    <property type="nucleotide sequence ID" value="XM_033664008.1"/>
</dbReference>
<dbReference type="EMBL" id="ML977510">
    <property type="protein sequence ID" value="KAF2127532.1"/>
    <property type="molecule type" value="Genomic_DNA"/>
</dbReference>
<gene>
    <name evidence="5" type="ORF">P153DRAFT_295156</name>
</gene>
<sequence>MSESFDWNHQGLNWSHFHSLANLLSLRNGGQAEPSSLSDIVLEEDWNLDDNEDGDAASLDTRLAHKISDSGHGRLKRRFLDCLAEFAANKKGGTAVACSAMKEAEDNVVIWVARNEGFSDVDKPVFDRLGKLLASLSRSNAGQSEALLWEEMVLYHQDRIEHSYIPDLRASFKAYDHISTRKETDTPENNSASDAALSALRTLLFDRNTNNISTFEKHAKLVIASYNLRRTRNVEEILHSSSRATSKSKSLWLHICLFARLRVTFQNCKDIALTLPSFEQVTIILVPRPLAPANPSQNSLNLNQTFGVLQLDLTPDTAKAVLGQNWTVAKAKGEFAKRQKQKPNIHAEVQMLIFLTTNESAKSGLLPYFGCSKLSCFMCNRFVQSYGRFTTRGCHGRLFRPWTVPSVDRLLPGQADRIAKALMSVQKAVKRKLKASVGGHIRHERTSVMGGSSVLDGRQEECSQRQSTGRVHEPLEGDESEWECDICMRLTTRKCNICNKGSFCSDDCQEKRSGRHLFTCSKRPLTSADYLWMSLTEDRMPQEEDVLEDFGFNNVSSVRDMSYLLGVYGGLYLSGRFSAEEIHEWRVGGILVDKIKDFYYSIPESSRGGYFPWYLENLSIFERPMTKAEAQQKLIATFYDKSRPYLDIEDRNKTARELKPEAKGASYDLLAAILLQMSPHPIQLVWYSFGFVTCRGQGEESMLVSLYKLLLTKSDGSPFYEINNRQRGNIQPATFTQFWKAYEAGRLIQLMDSKGLKEIRSELPFLEGFLSVPPVGSRPSVWDLKQFLEISDPMDHPPVPSVNVDYGFINCRTFEETCTLMEIYGKVLKTAKPLELHQACVAGNLFEFASSHLRMEERWRPLMRNFYTL</sequence>
<keyword evidence="6" id="KW-1185">Reference proteome</keyword>
<dbReference type="GeneID" id="54404440"/>
<evidence type="ECO:0000313" key="5">
    <source>
        <dbReference type="EMBL" id="KAF2127532.1"/>
    </source>
</evidence>
<keyword evidence="1" id="KW-0479">Metal-binding</keyword>
<evidence type="ECO:0000259" key="4">
    <source>
        <dbReference type="PROSITE" id="PS01360"/>
    </source>
</evidence>
<evidence type="ECO:0000256" key="1">
    <source>
        <dbReference type="ARBA" id="ARBA00022723"/>
    </source>
</evidence>
<evidence type="ECO:0000256" key="3">
    <source>
        <dbReference type="ARBA" id="ARBA00022833"/>
    </source>
</evidence>
<keyword evidence="3" id="KW-0862">Zinc</keyword>
<dbReference type="GO" id="GO:0008270">
    <property type="term" value="F:zinc ion binding"/>
    <property type="evidence" value="ECO:0007669"/>
    <property type="project" value="UniProtKB-KW"/>
</dbReference>
<evidence type="ECO:0000313" key="6">
    <source>
        <dbReference type="Proteomes" id="UP000799771"/>
    </source>
</evidence>
<evidence type="ECO:0000256" key="2">
    <source>
        <dbReference type="ARBA" id="ARBA00022771"/>
    </source>
</evidence>
<dbReference type="PROSITE" id="PS01360">
    <property type="entry name" value="ZF_MYND_1"/>
    <property type="match status" value="1"/>
</dbReference>
<name>A0A6A6A6C7_9PLEO</name>
<dbReference type="InterPro" id="IPR002893">
    <property type="entry name" value="Znf_MYND"/>
</dbReference>
<accession>A0A6A6A6C7</accession>
<dbReference type="PANTHER" id="PTHR42037">
    <property type="match status" value="1"/>
</dbReference>
<keyword evidence="2" id="KW-0863">Zinc-finger</keyword>
<organism evidence="5 6">
    <name type="scientific">Dothidotthia symphoricarpi CBS 119687</name>
    <dbReference type="NCBI Taxonomy" id="1392245"/>
    <lineage>
        <taxon>Eukaryota</taxon>
        <taxon>Fungi</taxon>
        <taxon>Dikarya</taxon>
        <taxon>Ascomycota</taxon>
        <taxon>Pezizomycotina</taxon>
        <taxon>Dothideomycetes</taxon>
        <taxon>Pleosporomycetidae</taxon>
        <taxon>Pleosporales</taxon>
        <taxon>Dothidotthiaceae</taxon>
        <taxon>Dothidotthia</taxon>
    </lineage>
</organism>
<dbReference type="InterPro" id="IPR027796">
    <property type="entry name" value="OTT_1508_deam-like"/>
</dbReference>
<dbReference type="Pfam" id="PF14441">
    <property type="entry name" value="OTT_1508_deam"/>
    <property type="match status" value="1"/>
</dbReference>
<reference evidence="5" key="1">
    <citation type="journal article" date="2020" name="Stud. Mycol.">
        <title>101 Dothideomycetes genomes: a test case for predicting lifestyles and emergence of pathogens.</title>
        <authorList>
            <person name="Haridas S."/>
            <person name="Albert R."/>
            <person name="Binder M."/>
            <person name="Bloem J."/>
            <person name="Labutti K."/>
            <person name="Salamov A."/>
            <person name="Andreopoulos B."/>
            <person name="Baker S."/>
            <person name="Barry K."/>
            <person name="Bills G."/>
            <person name="Bluhm B."/>
            <person name="Cannon C."/>
            <person name="Castanera R."/>
            <person name="Culley D."/>
            <person name="Daum C."/>
            <person name="Ezra D."/>
            <person name="Gonzalez J."/>
            <person name="Henrissat B."/>
            <person name="Kuo A."/>
            <person name="Liang C."/>
            <person name="Lipzen A."/>
            <person name="Lutzoni F."/>
            <person name="Magnuson J."/>
            <person name="Mondo S."/>
            <person name="Nolan M."/>
            <person name="Ohm R."/>
            <person name="Pangilinan J."/>
            <person name="Park H.-J."/>
            <person name="Ramirez L."/>
            <person name="Alfaro M."/>
            <person name="Sun H."/>
            <person name="Tritt A."/>
            <person name="Yoshinaga Y."/>
            <person name="Zwiers L.-H."/>
            <person name="Turgeon B."/>
            <person name="Goodwin S."/>
            <person name="Spatafora J."/>
            <person name="Crous P."/>
            <person name="Grigoriev I."/>
        </authorList>
    </citation>
    <scope>NUCLEOTIDE SEQUENCE</scope>
    <source>
        <strain evidence="5">CBS 119687</strain>
    </source>
</reference>
<dbReference type="OrthoDB" id="4851849at2759"/>
<proteinExistence type="predicted"/>